<dbReference type="Gene3D" id="1.10.3790.10">
    <property type="entry name" value="NinB"/>
    <property type="match status" value="1"/>
</dbReference>
<dbReference type="SUPFAM" id="SSF103370">
    <property type="entry name" value="NinB"/>
    <property type="match status" value="1"/>
</dbReference>
<proteinExistence type="predicted"/>
<evidence type="ECO:0000313" key="2">
    <source>
        <dbReference type="Proteomes" id="UP000001932"/>
    </source>
</evidence>
<accession>Q2NV07</accession>
<dbReference type="HOGENOM" id="CLU_127009_0_0_6"/>
<dbReference type="InterPro" id="IPR036619">
    <property type="entry name" value="NinB_sf"/>
</dbReference>
<protein>
    <submittedName>
        <fullName evidence="1">Hypothetical phage protein</fullName>
    </submittedName>
</protein>
<dbReference type="InterPro" id="IPR008711">
    <property type="entry name" value="Recombinase_NinB"/>
</dbReference>
<dbReference type="Proteomes" id="UP000001932">
    <property type="component" value="Chromosome"/>
</dbReference>
<name>Q2NV07_SODGM</name>
<keyword evidence="2" id="KW-1185">Reference proteome</keyword>
<dbReference type="Pfam" id="PF05772">
    <property type="entry name" value="NinB"/>
    <property type="match status" value="1"/>
</dbReference>
<sequence>MMEKRSFLLRDERIRKNLKVFIDSLPTDEHRPLEITINDSKRSETQNSLLHALCTDVSRQVLWADKPRSMLDWKALFVSGHAIATGRPGEVVTGLEGEFCSIRESTAQMGVKRMNSLIEYAQAWAVGNGVRLREVRYSGDYFGRAT</sequence>
<dbReference type="eggNOG" id="ENOG5032QZ6">
    <property type="taxonomic scope" value="Bacteria"/>
</dbReference>
<evidence type="ECO:0000313" key="1">
    <source>
        <dbReference type="EMBL" id="BAE74018.1"/>
    </source>
</evidence>
<dbReference type="AlphaFoldDB" id="Q2NV07"/>
<gene>
    <name evidence="1" type="ordered locus">SG0743</name>
</gene>
<reference evidence="1 2" key="1">
    <citation type="journal article" date="2006" name="Genome Res.">
        <title>Massive genome erosion and functional adaptations provide insights into the symbiotic lifestyle of Sodalis glossinidius in the tsetse host.</title>
        <authorList>
            <person name="Toh H."/>
            <person name="Weiss B.L."/>
            <person name="Perkin S.A.H."/>
            <person name="Yamashita A."/>
            <person name="Oshima K."/>
            <person name="Hattori M."/>
            <person name="Aksoy S."/>
        </authorList>
    </citation>
    <scope>NUCLEOTIDE SEQUENCE [LARGE SCALE GENOMIC DNA]</scope>
    <source>
        <strain evidence="2">morsitans</strain>
    </source>
</reference>
<organism evidence="1 2">
    <name type="scientific">Sodalis glossinidius (strain morsitans)</name>
    <dbReference type="NCBI Taxonomy" id="343509"/>
    <lineage>
        <taxon>Bacteria</taxon>
        <taxon>Pseudomonadati</taxon>
        <taxon>Pseudomonadota</taxon>
        <taxon>Gammaproteobacteria</taxon>
        <taxon>Enterobacterales</taxon>
        <taxon>Bruguierivoracaceae</taxon>
        <taxon>Sodalis</taxon>
    </lineage>
</organism>
<dbReference type="EMBL" id="AP008232">
    <property type="protein sequence ID" value="BAE74018.1"/>
    <property type="molecule type" value="Genomic_DNA"/>
</dbReference>
<dbReference type="KEGG" id="sgl:SG0743"/>